<sequence>MSSRKAPAGLLVGRPLDPRNNSLNLIRLVLALAVLVHHSWPLTGAADEPIFAGETLGGWAVSGFFVISGYLITGSRFSHGLGDYLVHRIARIMPAFIVCLLTIVFFFAPIGYVIAKGSLDGYFGTATSPLNFLVSNMTLKMNHYDVAGTPLNVPYPGAWNGSLWSLYYEFVCYLVVAALGCFEIFRRSPWFLTLLFVASVVAQANIDVINRYTNGNVDVVLMFKLLPFFLGGAVLFAWKSRIGIHWAPAVVSLLVSLLMVSLFPAWGGQASGALIAYGTLWISTWLPQPGVISRNDVSYGVYIYAFAFQQLLAVFGAHEWGLVLFSLAATALTIPTAIASWVWIERPVMRRVRSKDRRSKTMPSTAPATVLPDPEAAVSAETVRTTL</sequence>
<protein>
    <submittedName>
        <fullName evidence="3">Peptidoglycan/LPS O-acetylase OafA/YrhL</fullName>
    </submittedName>
</protein>
<feature type="transmembrane region" description="Helical" evidence="1">
    <location>
        <begin position="245"/>
        <end position="263"/>
    </location>
</feature>
<keyword evidence="1" id="KW-0812">Transmembrane</keyword>
<dbReference type="PANTHER" id="PTHR23028">
    <property type="entry name" value="ACETYLTRANSFERASE"/>
    <property type="match status" value="1"/>
</dbReference>
<keyword evidence="1" id="KW-0472">Membrane</keyword>
<dbReference type="InterPro" id="IPR050879">
    <property type="entry name" value="Acyltransferase_3"/>
</dbReference>
<keyword evidence="1" id="KW-1133">Transmembrane helix</keyword>
<dbReference type="Proteomes" id="UP001226389">
    <property type="component" value="Unassembled WGS sequence"/>
</dbReference>
<reference evidence="3 4" key="1">
    <citation type="submission" date="2023-07" db="EMBL/GenBank/DDBJ databases">
        <title>Sorghum-associated microbial communities from plants grown in Nebraska, USA.</title>
        <authorList>
            <person name="Schachtman D."/>
        </authorList>
    </citation>
    <scope>NUCLEOTIDE SEQUENCE [LARGE SCALE GENOMIC DNA]</scope>
    <source>
        <strain evidence="3 4">DS994</strain>
    </source>
</reference>
<feature type="domain" description="Acyltransferase 3" evidence="2">
    <location>
        <begin position="20"/>
        <end position="339"/>
    </location>
</feature>
<feature type="transmembrane region" description="Helical" evidence="1">
    <location>
        <begin position="323"/>
        <end position="344"/>
    </location>
</feature>
<dbReference type="EMBL" id="JAUSSY010000002">
    <property type="protein sequence ID" value="MDQ0117590.1"/>
    <property type="molecule type" value="Genomic_DNA"/>
</dbReference>
<evidence type="ECO:0000256" key="1">
    <source>
        <dbReference type="SAM" id="Phobius"/>
    </source>
</evidence>
<keyword evidence="4" id="KW-1185">Reference proteome</keyword>
<dbReference type="PANTHER" id="PTHR23028:SF53">
    <property type="entry name" value="ACYL_TRANSF_3 DOMAIN-CONTAINING PROTEIN"/>
    <property type="match status" value="1"/>
</dbReference>
<dbReference type="InterPro" id="IPR002656">
    <property type="entry name" value="Acyl_transf_3_dom"/>
</dbReference>
<dbReference type="Pfam" id="PF01757">
    <property type="entry name" value="Acyl_transf_3"/>
    <property type="match status" value="1"/>
</dbReference>
<feature type="transmembrane region" description="Helical" evidence="1">
    <location>
        <begin position="192"/>
        <end position="213"/>
    </location>
</feature>
<comment type="caution">
    <text evidence="3">The sequence shown here is derived from an EMBL/GenBank/DDBJ whole genome shotgun (WGS) entry which is preliminary data.</text>
</comment>
<name>A0ABT9UD63_9MICC</name>
<feature type="transmembrane region" description="Helical" evidence="1">
    <location>
        <begin position="50"/>
        <end position="72"/>
    </location>
</feature>
<evidence type="ECO:0000313" key="4">
    <source>
        <dbReference type="Proteomes" id="UP001226389"/>
    </source>
</evidence>
<proteinExistence type="predicted"/>
<evidence type="ECO:0000259" key="2">
    <source>
        <dbReference type="Pfam" id="PF01757"/>
    </source>
</evidence>
<organism evidence="3 4">
    <name type="scientific">Pseudarthrobacter defluvii</name>
    <dbReference type="NCBI Taxonomy" id="410837"/>
    <lineage>
        <taxon>Bacteria</taxon>
        <taxon>Bacillati</taxon>
        <taxon>Actinomycetota</taxon>
        <taxon>Actinomycetes</taxon>
        <taxon>Micrococcales</taxon>
        <taxon>Micrococcaceae</taxon>
        <taxon>Pseudarthrobacter</taxon>
    </lineage>
</organism>
<feature type="transmembrane region" description="Helical" evidence="1">
    <location>
        <begin position="166"/>
        <end position="185"/>
    </location>
</feature>
<dbReference type="RefSeq" id="WP_307488459.1">
    <property type="nucleotide sequence ID" value="NZ_JAUSSY010000002.1"/>
</dbReference>
<feature type="transmembrane region" description="Helical" evidence="1">
    <location>
        <begin position="269"/>
        <end position="287"/>
    </location>
</feature>
<evidence type="ECO:0000313" key="3">
    <source>
        <dbReference type="EMBL" id="MDQ0117590.1"/>
    </source>
</evidence>
<feature type="transmembrane region" description="Helical" evidence="1">
    <location>
        <begin position="21"/>
        <end position="38"/>
    </location>
</feature>
<feature type="transmembrane region" description="Helical" evidence="1">
    <location>
        <begin position="219"/>
        <end position="238"/>
    </location>
</feature>
<feature type="transmembrane region" description="Helical" evidence="1">
    <location>
        <begin position="299"/>
        <end position="317"/>
    </location>
</feature>
<accession>A0ABT9UD63</accession>
<feature type="transmembrane region" description="Helical" evidence="1">
    <location>
        <begin position="92"/>
        <end position="115"/>
    </location>
</feature>
<gene>
    <name evidence="3" type="ORF">J2T22_000760</name>
</gene>